<feature type="domain" description="Cyanovirin-N" evidence="2">
    <location>
        <begin position="18"/>
        <end position="125"/>
    </location>
</feature>
<comment type="caution">
    <text evidence="3">The sequence shown here is derived from an EMBL/GenBank/DDBJ whole genome shotgun (WGS) entry which is preliminary data.</text>
</comment>
<dbReference type="SUPFAM" id="SSF51322">
    <property type="entry name" value="Cyanovirin-N"/>
    <property type="match status" value="1"/>
</dbReference>
<dbReference type="Proteomes" id="UP000624244">
    <property type="component" value="Unassembled WGS sequence"/>
</dbReference>
<accession>A0A8H6DX06</accession>
<name>A0A8H6DX06_COCSA</name>
<dbReference type="InterPro" id="IPR011058">
    <property type="entry name" value="Cyanovirin-N"/>
</dbReference>
<dbReference type="Gene3D" id="2.30.60.10">
    <property type="entry name" value="Cyanovirin-N"/>
    <property type="match status" value="1"/>
</dbReference>
<feature type="signal peptide" evidence="1">
    <location>
        <begin position="1"/>
        <end position="16"/>
    </location>
</feature>
<evidence type="ECO:0000256" key="1">
    <source>
        <dbReference type="SAM" id="SignalP"/>
    </source>
</evidence>
<evidence type="ECO:0000259" key="2">
    <source>
        <dbReference type="Pfam" id="PF08881"/>
    </source>
</evidence>
<keyword evidence="1" id="KW-0732">Signal</keyword>
<evidence type="ECO:0000313" key="3">
    <source>
        <dbReference type="EMBL" id="KAF5851566.1"/>
    </source>
</evidence>
<dbReference type="InterPro" id="IPR036673">
    <property type="entry name" value="Cyanovirin-N_sf"/>
</dbReference>
<feature type="chain" id="PRO_5034231240" description="Cyanovirin-N domain-containing protein" evidence="1">
    <location>
        <begin position="17"/>
        <end position="133"/>
    </location>
</feature>
<protein>
    <recommendedName>
        <fullName evidence="2">Cyanovirin-N domain-containing protein</fullName>
    </recommendedName>
</protein>
<reference evidence="3" key="1">
    <citation type="submission" date="2019-11" db="EMBL/GenBank/DDBJ databases">
        <title>Bipolaris sorokiniana Genome sequencing.</title>
        <authorList>
            <person name="Wang H."/>
        </authorList>
    </citation>
    <scope>NUCLEOTIDE SEQUENCE</scope>
</reference>
<evidence type="ECO:0000313" key="4">
    <source>
        <dbReference type="Proteomes" id="UP000624244"/>
    </source>
</evidence>
<dbReference type="SMR" id="A0A8H6DX06"/>
<dbReference type="AlphaFoldDB" id="A0A8H6DX06"/>
<dbReference type="EMBL" id="WNKQ01000005">
    <property type="protein sequence ID" value="KAF5851566.1"/>
    <property type="molecule type" value="Genomic_DNA"/>
</dbReference>
<organism evidence="3 4">
    <name type="scientific">Cochliobolus sativus</name>
    <name type="common">Common root rot and spot blotch fungus</name>
    <name type="synonym">Bipolaris sorokiniana</name>
    <dbReference type="NCBI Taxonomy" id="45130"/>
    <lineage>
        <taxon>Eukaryota</taxon>
        <taxon>Fungi</taxon>
        <taxon>Dikarya</taxon>
        <taxon>Ascomycota</taxon>
        <taxon>Pezizomycotina</taxon>
        <taxon>Dothideomycetes</taxon>
        <taxon>Pleosporomycetidae</taxon>
        <taxon>Pleosporales</taxon>
        <taxon>Pleosporineae</taxon>
        <taxon>Pleosporaceae</taxon>
        <taxon>Bipolaris</taxon>
    </lineage>
</organism>
<dbReference type="Pfam" id="PF08881">
    <property type="entry name" value="CVNH"/>
    <property type="match status" value="1"/>
</dbReference>
<proteinExistence type="predicted"/>
<dbReference type="OMA" id="CDCFNDS"/>
<sequence length="133" mass="13829">MHFLYLLAALAATASASFTNKCQSCNLIINKAEAGVMGCDCFNDSNKLVSSALRLSTCFANADGKLIPQANGNFVKSCSVEGLFPSSQRSLFLSVKCKDNSGNVQSGSFDINAGSTITSVNGVLKCFGQGGPN</sequence>
<gene>
    <name evidence="3" type="ORF">GGP41_004460</name>
</gene>